<feature type="chain" id="PRO_5010004708" description="Arabinogalactan endo-beta-1,4-galactanase" evidence="4">
    <location>
        <begin position="29"/>
        <end position="617"/>
    </location>
</feature>
<evidence type="ECO:0000259" key="5">
    <source>
        <dbReference type="Pfam" id="PF07532"/>
    </source>
</evidence>
<dbReference type="Gene3D" id="3.20.20.80">
    <property type="entry name" value="Glycosidases"/>
    <property type="match status" value="1"/>
</dbReference>
<dbReference type="GO" id="GO:0015926">
    <property type="term" value="F:glucosidase activity"/>
    <property type="evidence" value="ECO:0007669"/>
    <property type="project" value="InterPro"/>
</dbReference>
<keyword evidence="3 4" id="KW-0326">Glycosidase</keyword>
<comment type="catalytic activity">
    <reaction evidence="4">
        <text>The enzyme specifically hydrolyzes (1-&gt;4)-beta-D-galactosidic linkages in type I arabinogalactans.</text>
        <dbReference type="EC" id="3.2.1.89"/>
    </reaction>
</comment>
<evidence type="ECO:0000313" key="6">
    <source>
        <dbReference type="EMBL" id="SDP45174.1"/>
    </source>
</evidence>
<evidence type="ECO:0000256" key="3">
    <source>
        <dbReference type="ARBA" id="ARBA00023295"/>
    </source>
</evidence>
<organism evidence="6 7">
    <name type="scientific">Selenomonas ruminantium</name>
    <dbReference type="NCBI Taxonomy" id="971"/>
    <lineage>
        <taxon>Bacteria</taxon>
        <taxon>Bacillati</taxon>
        <taxon>Bacillota</taxon>
        <taxon>Negativicutes</taxon>
        <taxon>Selenomonadales</taxon>
        <taxon>Selenomonadaceae</taxon>
        <taxon>Selenomonas</taxon>
    </lineage>
</organism>
<dbReference type="OrthoDB" id="9768786at2"/>
<dbReference type="InterPro" id="IPR011081">
    <property type="entry name" value="Big_4"/>
</dbReference>
<dbReference type="GO" id="GO:0045490">
    <property type="term" value="P:pectin catabolic process"/>
    <property type="evidence" value="ECO:0007669"/>
    <property type="project" value="TreeGrafter"/>
</dbReference>
<dbReference type="GO" id="GO:0031218">
    <property type="term" value="F:arabinogalactan endo-1,4-beta-galactosidase activity"/>
    <property type="evidence" value="ECO:0007669"/>
    <property type="project" value="UniProtKB-EC"/>
</dbReference>
<dbReference type="AlphaFoldDB" id="A0A1H0SU20"/>
<dbReference type="Proteomes" id="UP000182412">
    <property type="component" value="Unassembled WGS sequence"/>
</dbReference>
<comment type="similarity">
    <text evidence="1 4">Belongs to the glycosyl hydrolase 53 family.</text>
</comment>
<feature type="signal peptide" evidence="4">
    <location>
        <begin position="1"/>
        <end position="28"/>
    </location>
</feature>
<gene>
    <name evidence="6" type="ORF">SAMN05216366_11974</name>
</gene>
<accession>A0A1H0SU20</accession>
<evidence type="ECO:0000256" key="1">
    <source>
        <dbReference type="ARBA" id="ARBA00010687"/>
    </source>
</evidence>
<protein>
    <recommendedName>
        <fullName evidence="4">Arabinogalactan endo-beta-1,4-galactanase</fullName>
        <ecNumber evidence="4">3.2.1.89</ecNumber>
    </recommendedName>
</protein>
<dbReference type="PANTHER" id="PTHR34983:SF2">
    <property type="entry name" value="ENDO-BETA-1,4-GALACTANASE"/>
    <property type="match status" value="1"/>
</dbReference>
<evidence type="ECO:0000256" key="4">
    <source>
        <dbReference type="RuleBase" id="RU361192"/>
    </source>
</evidence>
<evidence type="ECO:0000256" key="2">
    <source>
        <dbReference type="ARBA" id="ARBA00022801"/>
    </source>
</evidence>
<keyword evidence="2 4" id="KW-0378">Hydrolase</keyword>
<feature type="domain" description="Bacterial Ig-like" evidence="5">
    <location>
        <begin position="403"/>
        <end position="456"/>
    </location>
</feature>
<dbReference type="Pfam" id="PF07532">
    <property type="entry name" value="Big_4"/>
    <property type="match status" value="1"/>
</dbReference>
<dbReference type="Pfam" id="PF07745">
    <property type="entry name" value="Glyco_hydro_53"/>
    <property type="match status" value="1"/>
</dbReference>
<dbReference type="EMBL" id="FNJQ01000019">
    <property type="protein sequence ID" value="SDP45174.1"/>
    <property type="molecule type" value="Genomic_DNA"/>
</dbReference>
<dbReference type="RefSeq" id="WP_081342522.1">
    <property type="nucleotide sequence ID" value="NZ_FNJQ01000019.1"/>
</dbReference>
<dbReference type="EC" id="3.2.1.89" evidence="4"/>
<name>A0A1H0SU20_SELRU</name>
<dbReference type="PANTHER" id="PTHR34983">
    <property type="entry name" value="ARABINOGALACTAN ENDO-BETA-1,4-GALACTANASE A"/>
    <property type="match status" value="1"/>
</dbReference>
<dbReference type="SUPFAM" id="SSF51445">
    <property type="entry name" value="(Trans)glycosidases"/>
    <property type="match status" value="1"/>
</dbReference>
<keyword evidence="4" id="KW-0732">Signal</keyword>
<dbReference type="InterPro" id="IPR011683">
    <property type="entry name" value="Glyco_hydro_53"/>
</dbReference>
<proteinExistence type="inferred from homology"/>
<sequence>MKNARLKSLVFGALAAGAVSLFPFTAEAAVQVNPIPNLSADFIKGADVSMLPELESLGGKFYDMDGTEMDELALMKKYGINWIRLRIWNNPDHANGGGYTTAERALAMTKRAHELGMKVLIDFHYSDFWADPGKQYVPKAWEKQTASQVSKSVYNYTKKVLGDFKKAGHLPEMVQVGNEITNGMIWPLGKLPSNDNGKTLASFVASGLKAVHETDPNIRTMIHIDKGGDNAASQNFYNQLIKDNGVNDFDIIGLSYYPFWHGNMDAMRANINDLAARYGKDVVIVETAFGYTNENFDKTKNPYDAQAELVGGFRSTVQGQATGLRTVMQSLADVPNGKGIGMFYWEPDWYAVPGAGAFKDMGDEWDNLVMFDNKGKALESWKVFNDVSNQSLPTIKPTFKEVDDVTGEAGKGVPAKLPVKTRVTFSDDHAENLEISWDNPAPVFEQAGDYTVKGSVTVDGKKHPVTGLISVIDKVNLFKNGNFEQAQNLDGWTITGDKVLDVVTKGGDALDTSAMHYWSDKAFKFTASQEFTGLADGRYTVAVSTQGGGGQSKYQLTAATSAGTQSVDIKDTKWNEWHTFTIKDVEVKDGKCTVAVTMEAAPGTWGSLDNFEFYKQK</sequence>
<reference evidence="6 7" key="1">
    <citation type="submission" date="2016-10" db="EMBL/GenBank/DDBJ databases">
        <authorList>
            <person name="de Groot N.N."/>
        </authorList>
    </citation>
    <scope>NUCLEOTIDE SEQUENCE [LARGE SCALE GENOMIC DNA]</scope>
    <source>
        <strain evidence="6 7">S137</strain>
    </source>
</reference>
<dbReference type="InterPro" id="IPR017853">
    <property type="entry name" value="GH"/>
</dbReference>
<dbReference type="Gene3D" id="2.60.120.260">
    <property type="entry name" value="Galactose-binding domain-like"/>
    <property type="match status" value="1"/>
</dbReference>
<evidence type="ECO:0000313" key="7">
    <source>
        <dbReference type="Proteomes" id="UP000182412"/>
    </source>
</evidence>